<proteinExistence type="predicted"/>
<protein>
    <submittedName>
        <fullName evidence="2">Pentapeptide repeat protein</fullName>
    </submittedName>
</protein>
<dbReference type="OrthoDB" id="67652at2"/>
<feature type="transmembrane region" description="Helical" evidence="1">
    <location>
        <begin position="153"/>
        <end position="170"/>
    </location>
</feature>
<dbReference type="KEGG" id="pph:Ppha_0870"/>
<dbReference type="InterPro" id="IPR051082">
    <property type="entry name" value="Pentapeptide-BTB/POZ_domain"/>
</dbReference>
<feature type="transmembrane region" description="Helical" evidence="1">
    <location>
        <begin position="190"/>
        <end position="214"/>
    </location>
</feature>
<gene>
    <name evidence="2" type="ordered locus">Ppha_0870</name>
</gene>
<feature type="transmembrane region" description="Helical" evidence="1">
    <location>
        <begin position="251"/>
        <end position="268"/>
    </location>
</feature>
<dbReference type="InterPro" id="IPR001646">
    <property type="entry name" value="5peptide_repeat"/>
</dbReference>
<keyword evidence="1" id="KW-1133">Transmembrane helix</keyword>
<feature type="transmembrane region" description="Helical" evidence="1">
    <location>
        <begin position="288"/>
        <end position="312"/>
    </location>
</feature>
<sequence length="362" mass="40984">MADPEHLKLLQEGVTTWNQWRQEHPDIRPDLHDAPLASLDMRYVNLAGAQLGGANLSKANLEGANLAEADLCGADLRGAEISRTNLRGVNFSKSTIDIFTTYRDVDGCDIGVNGLYSPLTDSAALLRIDPPGNSMQGANVDAVIESLRHARKLHTFSLLLAGIAMLFIVIKPKTITLPYLSGSFKFDDISYAFLAMILSTVLLSQVSSFIDSALQGAHYLKDRRSAMLVGHFPWLLSKYESEKANRRQSKIMRFLLVFHPLIYLYFFMKWEVLFSGNWAELMLHYQEMPVIFAEYLLPVFYFIIIKLCIHIFRLSEGFQKPILFDSATERARQTDMERLAEAVEKQASRTAELVELMRKREG</sequence>
<keyword evidence="1" id="KW-0472">Membrane</keyword>
<dbReference type="HOGENOM" id="CLU_770967_0_0_10"/>
<organism evidence="2 3">
    <name type="scientific">Pelodictyon phaeoclathratiforme (strain DSM 5477 / BU-1)</name>
    <dbReference type="NCBI Taxonomy" id="324925"/>
    <lineage>
        <taxon>Bacteria</taxon>
        <taxon>Pseudomonadati</taxon>
        <taxon>Chlorobiota</taxon>
        <taxon>Chlorobiia</taxon>
        <taxon>Chlorobiales</taxon>
        <taxon>Chlorobiaceae</taxon>
        <taxon>Chlorobium/Pelodictyon group</taxon>
        <taxon>Pelodictyon</taxon>
    </lineage>
</organism>
<keyword evidence="1" id="KW-0812">Transmembrane</keyword>
<dbReference type="eggNOG" id="COG1357">
    <property type="taxonomic scope" value="Bacteria"/>
</dbReference>
<evidence type="ECO:0000256" key="1">
    <source>
        <dbReference type="SAM" id="Phobius"/>
    </source>
</evidence>
<dbReference type="AlphaFoldDB" id="B4SF11"/>
<reference evidence="2 3" key="1">
    <citation type="submission" date="2008-06" db="EMBL/GenBank/DDBJ databases">
        <title>Complete sequence of Pelodictyon phaeoclathratiforme BU-1.</title>
        <authorList>
            <consortium name="US DOE Joint Genome Institute"/>
            <person name="Lucas S."/>
            <person name="Copeland A."/>
            <person name="Lapidus A."/>
            <person name="Glavina del Rio T."/>
            <person name="Dalin E."/>
            <person name="Tice H."/>
            <person name="Bruce D."/>
            <person name="Goodwin L."/>
            <person name="Pitluck S."/>
            <person name="Schmutz J."/>
            <person name="Larimer F."/>
            <person name="Land M."/>
            <person name="Hauser L."/>
            <person name="Kyrpides N."/>
            <person name="Mikhailova N."/>
            <person name="Liu Z."/>
            <person name="Li T."/>
            <person name="Zhao F."/>
            <person name="Overmann J."/>
            <person name="Bryant D.A."/>
            <person name="Richardson P."/>
        </authorList>
    </citation>
    <scope>NUCLEOTIDE SEQUENCE [LARGE SCALE GENOMIC DNA]</scope>
    <source>
        <strain evidence="3">DSM 5477 / BU-1</strain>
    </source>
</reference>
<dbReference type="PANTHER" id="PTHR14136">
    <property type="entry name" value="BTB_POZ DOMAIN-CONTAINING PROTEIN KCTD9"/>
    <property type="match status" value="1"/>
</dbReference>
<name>B4SF11_PELPB</name>
<dbReference type="Pfam" id="PF00805">
    <property type="entry name" value="Pentapeptide"/>
    <property type="match status" value="1"/>
</dbReference>
<dbReference type="SUPFAM" id="SSF141571">
    <property type="entry name" value="Pentapeptide repeat-like"/>
    <property type="match status" value="1"/>
</dbReference>
<dbReference type="Gene3D" id="2.160.20.80">
    <property type="entry name" value="E3 ubiquitin-protein ligase SopA"/>
    <property type="match status" value="1"/>
</dbReference>
<dbReference type="STRING" id="324925.Ppha_0870"/>
<accession>B4SF11</accession>
<evidence type="ECO:0000313" key="3">
    <source>
        <dbReference type="Proteomes" id="UP000002724"/>
    </source>
</evidence>
<dbReference type="PANTHER" id="PTHR14136:SF17">
    <property type="entry name" value="BTB_POZ DOMAIN-CONTAINING PROTEIN KCTD9"/>
    <property type="match status" value="1"/>
</dbReference>
<dbReference type="EMBL" id="CP001110">
    <property type="protein sequence ID" value="ACF43158.1"/>
    <property type="molecule type" value="Genomic_DNA"/>
</dbReference>
<dbReference type="Proteomes" id="UP000002724">
    <property type="component" value="Chromosome"/>
</dbReference>
<evidence type="ECO:0000313" key="2">
    <source>
        <dbReference type="EMBL" id="ACF43158.1"/>
    </source>
</evidence>
<keyword evidence="3" id="KW-1185">Reference proteome</keyword>